<accession>A0AAX3UF47</accession>
<protein>
    <submittedName>
        <fullName evidence="2">Uncharacterized protein</fullName>
    </submittedName>
</protein>
<reference evidence="2" key="2">
    <citation type="journal article" date="2022" name="Food Funct.">
        <title>Lactobacillus kefiranofaciens ZW18 from Kefir enhances the anti-tumor effect of anti-programmed cell death 1 (PD-1) immunotherapy by modulating the gut microbiota.</title>
        <authorList>
            <person name="Zhao J."/>
            <person name="Wang Y."/>
            <person name="Wang J."/>
            <person name="Lv M."/>
            <person name="Zhou C."/>
            <person name="Jia L."/>
            <person name="Geng W."/>
        </authorList>
    </citation>
    <scope>NUCLEOTIDE SEQUENCE</scope>
    <source>
        <strain evidence="2">ZW18</strain>
    </source>
</reference>
<proteinExistence type="predicted"/>
<gene>
    <name evidence="2" type="ORF">QEJ78_02520</name>
    <name evidence="1" type="ORF">SAMN02983011_01260</name>
</gene>
<dbReference type="Proteomes" id="UP000181860">
    <property type="component" value="Unassembled WGS sequence"/>
</dbReference>
<dbReference type="Proteomes" id="UP001242513">
    <property type="component" value="Chromosome"/>
</dbReference>
<name>A0AAX3UF47_9LACO</name>
<organism evidence="2 4">
    <name type="scientific">Lactobacillus kefiranofaciens</name>
    <dbReference type="NCBI Taxonomy" id="267818"/>
    <lineage>
        <taxon>Bacteria</taxon>
        <taxon>Bacillati</taxon>
        <taxon>Bacillota</taxon>
        <taxon>Bacilli</taxon>
        <taxon>Lactobacillales</taxon>
        <taxon>Lactobacillaceae</taxon>
        <taxon>Lactobacillus</taxon>
    </lineage>
</organism>
<dbReference type="EMBL" id="CP123735">
    <property type="protein sequence ID" value="WGO86369.1"/>
    <property type="molecule type" value="Genomic_DNA"/>
</dbReference>
<dbReference type="AlphaFoldDB" id="A0AAX3UF47"/>
<sequence length="50" mass="5933">MPIDFEKQIKPQRKVIELRGLQGIMTNLPHEYDHENFTNDLFGDDVVNFE</sequence>
<reference evidence="2" key="3">
    <citation type="submission" date="2023-04" db="EMBL/GenBank/DDBJ databases">
        <authorList>
            <person name="Wang Y."/>
        </authorList>
    </citation>
    <scope>NUCLEOTIDE SEQUENCE</scope>
    <source>
        <strain evidence="2">ZW18</strain>
    </source>
</reference>
<evidence type="ECO:0000313" key="1">
    <source>
        <dbReference type="EMBL" id="SDA54744.1"/>
    </source>
</evidence>
<evidence type="ECO:0000313" key="4">
    <source>
        <dbReference type="Proteomes" id="UP001242513"/>
    </source>
</evidence>
<evidence type="ECO:0000313" key="3">
    <source>
        <dbReference type="Proteomes" id="UP000181860"/>
    </source>
</evidence>
<dbReference type="EMBL" id="FMXC01000012">
    <property type="protein sequence ID" value="SDA54744.1"/>
    <property type="molecule type" value="Genomic_DNA"/>
</dbReference>
<keyword evidence="3" id="KW-1185">Reference proteome</keyword>
<dbReference type="RefSeq" id="WP_013854101.1">
    <property type="nucleotide sequence ID" value="NZ_CP123735.1"/>
</dbReference>
<evidence type="ECO:0000313" key="2">
    <source>
        <dbReference type="EMBL" id="WGO86369.1"/>
    </source>
</evidence>
<reference evidence="1 3" key="1">
    <citation type="submission" date="2016-10" db="EMBL/GenBank/DDBJ databases">
        <authorList>
            <person name="Varghese N."/>
            <person name="Submissions S."/>
        </authorList>
    </citation>
    <scope>NUCLEOTIDE SEQUENCE [LARGE SCALE GENOMIC DNA]</scope>
    <source>
        <strain evidence="1 3">ATCC 43761</strain>
    </source>
</reference>